<gene>
    <name evidence="6" type="primary">LOC108086073</name>
</gene>
<dbReference type="PROSITE" id="PS00280">
    <property type="entry name" value="BPTI_KUNITZ_1"/>
    <property type="match status" value="1"/>
</dbReference>
<reference evidence="5" key="1">
    <citation type="submission" date="2025-05" db="UniProtKB">
        <authorList>
            <consortium name="RefSeq"/>
        </authorList>
    </citation>
    <scope>NUCLEOTIDE SEQUENCE [LARGE SCALE GENOMIC DNA]</scope>
    <source>
        <strain evidence="5">14028-0561.14</strain>
    </source>
</reference>
<dbReference type="Gene3D" id="4.10.410.10">
    <property type="entry name" value="Pancreatic trypsin inhibitor Kunitz domain"/>
    <property type="match status" value="1"/>
</dbReference>
<dbReference type="Proteomes" id="UP001652661">
    <property type="component" value="Chromosome 2L"/>
</dbReference>
<reference evidence="6" key="2">
    <citation type="submission" date="2025-08" db="UniProtKB">
        <authorList>
            <consortium name="RefSeq"/>
        </authorList>
    </citation>
    <scope>IDENTIFICATION</scope>
    <source>
        <strain evidence="6">14028-0561.14</strain>
        <tissue evidence="6">Whole fly</tissue>
    </source>
</reference>
<dbReference type="PRINTS" id="PR00759">
    <property type="entry name" value="BASICPTASE"/>
</dbReference>
<dbReference type="CDD" id="cd00109">
    <property type="entry name" value="Kunitz-type"/>
    <property type="match status" value="1"/>
</dbReference>
<dbReference type="OrthoDB" id="4473401at2759"/>
<dbReference type="GO" id="GO:0004867">
    <property type="term" value="F:serine-type endopeptidase inhibitor activity"/>
    <property type="evidence" value="ECO:0007669"/>
    <property type="project" value="InterPro"/>
</dbReference>
<dbReference type="InterPro" id="IPR051388">
    <property type="entry name" value="Serpin_venom_toxin"/>
</dbReference>
<keyword evidence="1" id="KW-1015">Disulfide bond</keyword>
<dbReference type="InterPro" id="IPR020901">
    <property type="entry name" value="Prtase_inh_Kunz-CS"/>
</dbReference>
<dbReference type="Pfam" id="PF00014">
    <property type="entry name" value="Kunitz_BPTI"/>
    <property type="match status" value="1"/>
</dbReference>
<dbReference type="InterPro" id="IPR002223">
    <property type="entry name" value="Kunitz_BPTI"/>
</dbReference>
<dbReference type="RefSeq" id="XP_017038381.1">
    <property type="nucleotide sequence ID" value="XM_017182892.3"/>
</dbReference>
<name>A0A6P4JSZ5_DROKI</name>
<sequence>MKYFAVFALLCCLMGAALAELKSPICGEEFGSMGVCRGRIQKFTYRRDTNECVDFFYSGCHGNSNKFDTKKACEQACKL</sequence>
<comment type="similarity">
    <text evidence="2">Belongs to the venom Kunitz-type family. 03 (sub-Kunitz) subfamily.</text>
</comment>
<feature type="chain" id="PRO_5027892368" evidence="3">
    <location>
        <begin position="20"/>
        <end position="79"/>
    </location>
</feature>
<feature type="signal peptide" evidence="3">
    <location>
        <begin position="1"/>
        <end position="19"/>
    </location>
</feature>
<evidence type="ECO:0000256" key="3">
    <source>
        <dbReference type="SAM" id="SignalP"/>
    </source>
</evidence>
<evidence type="ECO:0000256" key="1">
    <source>
        <dbReference type="ARBA" id="ARBA00023157"/>
    </source>
</evidence>
<keyword evidence="3" id="KW-0732">Signal</keyword>
<protein>
    <submittedName>
        <fullName evidence="6">Chymotrypsin inhibitor SCI-II</fullName>
    </submittedName>
</protein>
<dbReference type="PANTHER" id="PTHR46751:SF1">
    <property type="entry name" value="WAP FOUR-DISULFIDE CORE DOMAIN PROTEIN 6A"/>
    <property type="match status" value="1"/>
</dbReference>
<evidence type="ECO:0000259" key="4">
    <source>
        <dbReference type="PROSITE" id="PS50279"/>
    </source>
</evidence>
<keyword evidence="5" id="KW-1185">Reference proteome</keyword>
<evidence type="ECO:0000313" key="5">
    <source>
        <dbReference type="Proteomes" id="UP001652661"/>
    </source>
</evidence>
<dbReference type="SMART" id="SM00131">
    <property type="entry name" value="KU"/>
    <property type="match status" value="1"/>
</dbReference>
<dbReference type="GeneID" id="108086073"/>
<feature type="domain" description="BPTI/Kunitz inhibitor" evidence="4">
    <location>
        <begin position="26"/>
        <end position="77"/>
    </location>
</feature>
<proteinExistence type="inferred from homology"/>
<dbReference type="InterPro" id="IPR036880">
    <property type="entry name" value="Kunitz_BPTI_sf"/>
</dbReference>
<dbReference type="PANTHER" id="PTHR46751">
    <property type="entry name" value="EPPIN"/>
    <property type="match status" value="1"/>
</dbReference>
<dbReference type="SUPFAM" id="SSF57362">
    <property type="entry name" value="BPTI-like"/>
    <property type="match status" value="1"/>
</dbReference>
<evidence type="ECO:0000313" key="6">
    <source>
        <dbReference type="RefSeq" id="XP_017038381.1"/>
    </source>
</evidence>
<dbReference type="PROSITE" id="PS50279">
    <property type="entry name" value="BPTI_KUNITZ_2"/>
    <property type="match status" value="1"/>
</dbReference>
<evidence type="ECO:0000256" key="2">
    <source>
        <dbReference type="ARBA" id="ARBA00038506"/>
    </source>
</evidence>
<accession>A0A6P4JSZ5</accession>
<organism evidence="5 6">
    <name type="scientific">Drosophila kikkawai</name>
    <name type="common">Fruit fly</name>
    <dbReference type="NCBI Taxonomy" id="30033"/>
    <lineage>
        <taxon>Eukaryota</taxon>
        <taxon>Metazoa</taxon>
        <taxon>Ecdysozoa</taxon>
        <taxon>Arthropoda</taxon>
        <taxon>Hexapoda</taxon>
        <taxon>Insecta</taxon>
        <taxon>Pterygota</taxon>
        <taxon>Neoptera</taxon>
        <taxon>Endopterygota</taxon>
        <taxon>Diptera</taxon>
        <taxon>Brachycera</taxon>
        <taxon>Muscomorpha</taxon>
        <taxon>Ephydroidea</taxon>
        <taxon>Drosophilidae</taxon>
        <taxon>Drosophila</taxon>
        <taxon>Sophophora</taxon>
    </lineage>
</organism>
<dbReference type="AlphaFoldDB" id="A0A6P4JSZ5"/>